<comment type="caution">
    <text evidence="10">The sequence shown here is derived from an EMBL/GenBank/DDBJ whole genome shotgun (WGS) entry which is preliminary data.</text>
</comment>
<dbReference type="PANTHER" id="PTHR48111:SF43">
    <property type="entry name" value="STAGE 0 SPORULATION PROTEIN A HOMOLOG"/>
    <property type="match status" value="1"/>
</dbReference>
<dbReference type="GO" id="GO:0000976">
    <property type="term" value="F:transcription cis-regulatory region binding"/>
    <property type="evidence" value="ECO:0007669"/>
    <property type="project" value="TreeGrafter"/>
</dbReference>
<evidence type="ECO:0000259" key="8">
    <source>
        <dbReference type="PROSITE" id="PS50110"/>
    </source>
</evidence>
<dbReference type="InterPro" id="IPR039420">
    <property type="entry name" value="WalR-like"/>
</dbReference>
<keyword evidence="6" id="KW-0597">Phosphoprotein</keyword>
<dbReference type="SMART" id="SM00448">
    <property type="entry name" value="REC"/>
    <property type="match status" value="1"/>
</dbReference>
<evidence type="ECO:0000256" key="6">
    <source>
        <dbReference type="PROSITE-ProRule" id="PRU00169"/>
    </source>
</evidence>
<feature type="modified residue" description="4-aspartylphosphate" evidence="6">
    <location>
        <position position="52"/>
    </location>
</feature>
<evidence type="ECO:0000256" key="1">
    <source>
        <dbReference type="ARBA" id="ARBA00018672"/>
    </source>
</evidence>
<evidence type="ECO:0000256" key="7">
    <source>
        <dbReference type="PROSITE-ProRule" id="PRU01091"/>
    </source>
</evidence>
<dbReference type="InterPro" id="IPR016032">
    <property type="entry name" value="Sig_transdc_resp-reg_C-effctor"/>
</dbReference>
<sequence>MNRILLIEDNEQLQKYISEYLEAYNFTTKVLDDYDAVLETISAYNPKLILLDINLPKFDGFYYLKLIRRHYKVPIIIISARSEEGEQIRGMENGADDYITKPFSIGVLLAKINAMLRREEQQESIITIHGICLKEDTMSVFYKGIKTELSKNEYRVLRLLMKNAGQIVTREQLLEELWDDVSFVDDNTLTVNITRVKKKLIGLGLQNCIETKRGVGYVFDAAAVENR</sequence>
<dbReference type="InterPro" id="IPR001867">
    <property type="entry name" value="OmpR/PhoB-type_DNA-bd"/>
</dbReference>
<dbReference type="InterPro" id="IPR036388">
    <property type="entry name" value="WH-like_DNA-bd_sf"/>
</dbReference>
<dbReference type="InterPro" id="IPR001789">
    <property type="entry name" value="Sig_transdc_resp-reg_receiver"/>
</dbReference>
<evidence type="ECO:0000256" key="5">
    <source>
        <dbReference type="ARBA" id="ARBA00024867"/>
    </source>
</evidence>
<organism evidence="10 11">
    <name type="scientific">Clostridium luticellarii</name>
    <dbReference type="NCBI Taxonomy" id="1691940"/>
    <lineage>
        <taxon>Bacteria</taxon>
        <taxon>Bacillati</taxon>
        <taxon>Bacillota</taxon>
        <taxon>Clostridia</taxon>
        <taxon>Eubacteriales</taxon>
        <taxon>Clostridiaceae</taxon>
        <taxon>Clostridium</taxon>
    </lineage>
</organism>
<feature type="domain" description="OmpR/PhoB-type" evidence="9">
    <location>
        <begin position="123"/>
        <end position="221"/>
    </location>
</feature>
<keyword evidence="4" id="KW-0804">Transcription</keyword>
<dbReference type="PROSITE" id="PS51755">
    <property type="entry name" value="OMPR_PHOB"/>
    <property type="match status" value="1"/>
</dbReference>
<evidence type="ECO:0000256" key="4">
    <source>
        <dbReference type="ARBA" id="ARBA00023163"/>
    </source>
</evidence>
<dbReference type="SMART" id="SM00862">
    <property type="entry name" value="Trans_reg_C"/>
    <property type="match status" value="1"/>
</dbReference>
<proteinExistence type="predicted"/>
<dbReference type="EMBL" id="PVXP01000078">
    <property type="protein sequence ID" value="PRR81017.1"/>
    <property type="molecule type" value="Genomic_DNA"/>
</dbReference>
<dbReference type="Gene3D" id="6.10.250.690">
    <property type="match status" value="1"/>
</dbReference>
<dbReference type="SUPFAM" id="SSF46894">
    <property type="entry name" value="C-terminal effector domain of the bipartite response regulators"/>
    <property type="match status" value="1"/>
</dbReference>
<feature type="domain" description="Response regulatory" evidence="8">
    <location>
        <begin position="3"/>
        <end position="116"/>
    </location>
</feature>
<evidence type="ECO:0000256" key="3">
    <source>
        <dbReference type="ARBA" id="ARBA00023125"/>
    </source>
</evidence>
<dbReference type="Pfam" id="PF00072">
    <property type="entry name" value="Response_reg"/>
    <property type="match status" value="1"/>
</dbReference>
<dbReference type="Proteomes" id="UP000237798">
    <property type="component" value="Unassembled WGS sequence"/>
</dbReference>
<comment type="function">
    <text evidence="5">May play the central regulatory role in sporulation. It may be an element of the effector pathway responsible for the activation of sporulation genes in response to nutritional stress. Spo0A may act in concert with spo0H (a sigma factor) to control the expression of some genes that are critical to the sporulation process.</text>
</comment>
<dbReference type="CDD" id="cd00383">
    <property type="entry name" value="trans_reg_C"/>
    <property type="match status" value="1"/>
</dbReference>
<reference evidence="10 11" key="1">
    <citation type="submission" date="2018-03" db="EMBL/GenBank/DDBJ databases">
        <title>Genome sequence of Clostridium luticellarii DSM 29923.</title>
        <authorList>
            <person name="Poehlein A."/>
            <person name="Daniel R."/>
        </authorList>
    </citation>
    <scope>NUCLEOTIDE SEQUENCE [LARGE SCALE GENOMIC DNA]</scope>
    <source>
        <strain evidence="10 11">DSM 29923</strain>
    </source>
</reference>
<evidence type="ECO:0000313" key="10">
    <source>
        <dbReference type="EMBL" id="PRR81017.1"/>
    </source>
</evidence>
<gene>
    <name evidence="10" type="primary">graR</name>
    <name evidence="10" type="ORF">CLLU_32360</name>
</gene>
<dbReference type="RefSeq" id="WP_106010789.1">
    <property type="nucleotide sequence ID" value="NZ_JALCRC010000060.1"/>
</dbReference>
<keyword evidence="11" id="KW-1185">Reference proteome</keyword>
<evidence type="ECO:0000313" key="11">
    <source>
        <dbReference type="Proteomes" id="UP000237798"/>
    </source>
</evidence>
<dbReference type="AlphaFoldDB" id="A0A2T0BB32"/>
<protein>
    <recommendedName>
        <fullName evidence="1">Stage 0 sporulation protein A homolog</fullName>
    </recommendedName>
</protein>
<dbReference type="Pfam" id="PF00486">
    <property type="entry name" value="Trans_reg_C"/>
    <property type="match status" value="1"/>
</dbReference>
<dbReference type="SUPFAM" id="SSF52172">
    <property type="entry name" value="CheY-like"/>
    <property type="match status" value="1"/>
</dbReference>
<keyword evidence="2" id="KW-0805">Transcription regulation</keyword>
<accession>A0A2T0BB32</accession>
<evidence type="ECO:0000259" key="9">
    <source>
        <dbReference type="PROSITE" id="PS51755"/>
    </source>
</evidence>
<evidence type="ECO:0000256" key="2">
    <source>
        <dbReference type="ARBA" id="ARBA00023015"/>
    </source>
</evidence>
<feature type="DNA-binding region" description="OmpR/PhoB-type" evidence="7">
    <location>
        <begin position="123"/>
        <end position="221"/>
    </location>
</feature>
<dbReference type="GO" id="GO:0006355">
    <property type="term" value="P:regulation of DNA-templated transcription"/>
    <property type="evidence" value="ECO:0007669"/>
    <property type="project" value="InterPro"/>
</dbReference>
<dbReference type="OrthoDB" id="9790442at2"/>
<name>A0A2T0BB32_9CLOT</name>
<dbReference type="GO" id="GO:0032993">
    <property type="term" value="C:protein-DNA complex"/>
    <property type="evidence" value="ECO:0007669"/>
    <property type="project" value="TreeGrafter"/>
</dbReference>
<keyword evidence="3 7" id="KW-0238">DNA-binding</keyword>
<dbReference type="Gene3D" id="1.10.10.10">
    <property type="entry name" value="Winged helix-like DNA-binding domain superfamily/Winged helix DNA-binding domain"/>
    <property type="match status" value="1"/>
</dbReference>
<dbReference type="Gene3D" id="3.40.50.2300">
    <property type="match status" value="1"/>
</dbReference>
<dbReference type="PROSITE" id="PS50110">
    <property type="entry name" value="RESPONSE_REGULATORY"/>
    <property type="match status" value="1"/>
</dbReference>
<dbReference type="GO" id="GO:0000156">
    <property type="term" value="F:phosphorelay response regulator activity"/>
    <property type="evidence" value="ECO:0007669"/>
    <property type="project" value="TreeGrafter"/>
</dbReference>
<dbReference type="PANTHER" id="PTHR48111">
    <property type="entry name" value="REGULATOR OF RPOS"/>
    <property type="match status" value="1"/>
</dbReference>
<dbReference type="InterPro" id="IPR011006">
    <property type="entry name" value="CheY-like_superfamily"/>
</dbReference>
<dbReference type="GO" id="GO:0005829">
    <property type="term" value="C:cytosol"/>
    <property type="evidence" value="ECO:0007669"/>
    <property type="project" value="TreeGrafter"/>
</dbReference>